<dbReference type="Proteomes" id="UP001305779">
    <property type="component" value="Unassembled WGS sequence"/>
</dbReference>
<reference evidence="2 3" key="1">
    <citation type="journal article" date="2023" name="G3 (Bethesda)">
        <title>A chromosome-level genome assembly of Zasmidium syzygii isolated from banana leaves.</title>
        <authorList>
            <person name="van Westerhoven A.C."/>
            <person name="Mehrabi R."/>
            <person name="Talebi R."/>
            <person name="Steentjes M.B.F."/>
            <person name="Corcolon B."/>
            <person name="Chong P.A."/>
            <person name="Kema G.H.J."/>
            <person name="Seidl M.F."/>
        </authorList>
    </citation>
    <scope>NUCLEOTIDE SEQUENCE [LARGE SCALE GENOMIC DNA]</scope>
    <source>
        <strain evidence="2 3">P124</strain>
    </source>
</reference>
<sequence length="575" mass="65877">MAATPTPPINSPPALPPTNQPDIRTADEKARRLQYLARQITNAHDLDIVTNIIDRLPLFVSALNVLLHVKAPHGFVRLLVEERWRVWSHEGLFNDLKRRIPALQQAGQGTVRRSLALQVLRAVLQRGKACHEAAVRQTLYRVLHEKDQAWMRDICSGCLTGLGPFAKNGHHAFCRNCFPVWCVSTGKYYSQREVDDLWLGVHPKLLPAFEFKHKLSRLRNLAFYHAAAVAMLAPEIHGMNIETLKDVTQYMTPDLRLQLVENLCKYSAQRICRPHPHLSHFSAENFCNATMGWIRDLYGHDMDVLDLFRLSTNRLMNRIERIEAAKPAAKRLFNLWVERSTGYMIALTPDEIRKIVAQVYSDCPGRKPSLLILNRIKQQNAGVSLPPEHLRIYSVIRDCTRTLVFSPANSHDSKLSSALLTNSDFQPAVFAAYARLAARFKNHDWQLWFDVVDSSEGQPAHVDPSHIRACIDRIWENLWLYNTKEMGDLVIHACASAIYYQRLFSPEFLEKAASFSTRHNYVCYCFSPDRGLTHLDNWMVNYGRNITIFDTESAASMPSRGLKKVLANRIFIYER</sequence>
<protein>
    <submittedName>
        <fullName evidence="2">Uncharacterized protein</fullName>
    </submittedName>
</protein>
<feature type="compositionally biased region" description="Pro residues" evidence="1">
    <location>
        <begin position="1"/>
        <end position="19"/>
    </location>
</feature>
<name>A0ABR0EU71_ZASCE</name>
<keyword evidence="3" id="KW-1185">Reference proteome</keyword>
<proteinExistence type="predicted"/>
<feature type="region of interest" description="Disordered" evidence="1">
    <location>
        <begin position="1"/>
        <end position="22"/>
    </location>
</feature>
<comment type="caution">
    <text evidence="2">The sequence shown here is derived from an EMBL/GenBank/DDBJ whole genome shotgun (WGS) entry which is preliminary data.</text>
</comment>
<evidence type="ECO:0000256" key="1">
    <source>
        <dbReference type="SAM" id="MobiDB-lite"/>
    </source>
</evidence>
<gene>
    <name evidence="2" type="ORF">PRZ48_005299</name>
</gene>
<evidence type="ECO:0000313" key="2">
    <source>
        <dbReference type="EMBL" id="KAK4504383.1"/>
    </source>
</evidence>
<organism evidence="2 3">
    <name type="scientific">Zasmidium cellare</name>
    <name type="common">Wine cellar mold</name>
    <name type="synonym">Racodium cellare</name>
    <dbReference type="NCBI Taxonomy" id="395010"/>
    <lineage>
        <taxon>Eukaryota</taxon>
        <taxon>Fungi</taxon>
        <taxon>Dikarya</taxon>
        <taxon>Ascomycota</taxon>
        <taxon>Pezizomycotina</taxon>
        <taxon>Dothideomycetes</taxon>
        <taxon>Dothideomycetidae</taxon>
        <taxon>Mycosphaerellales</taxon>
        <taxon>Mycosphaerellaceae</taxon>
        <taxon>Zasmidium</taxon>
    </lineage>
</organism>
<evidence type="ECO:0000313" key="3">
    <source>
        <dbReference type="Proteomes" id="UP001305779"/>
    </source>
</evidence>
<dbReference type="EMBL" id="JAXOVC010000003">
    <property type="protein sequence ID" value="KAK4504383.1"/>
    <property type="molecule type" value="Genomic_DNA"/>
</dbReference>
<accession>A0ABR0EU71</accession>